<proteinExistence type="predicted"/>
<sequence>MLIIRRFSHRHSRSFFIPNCKPWRENQVRENPLNECEKPRVHYKKQIENPLNECEKTIQKCFVKKRYANPLNECENLYKFIK</sequence>
<name>A0A6C0ERM0_9ZZZZ</name>
<dbReference type="AlphaFoldDB" id="A0A6C0ERM0"/>
<reference evidence="1" key="1">
    <citation type="journal article" date="2020" name="Nature">
        <title>Giant virus diversity and host interactions through global metagenomics.</title>
        <authorList>
            <person name="Schulz F."/>
            <person name="Roux S."/>
            <person name="Paez-Espino D."/>
            <person name="Jungbluth S."/>
            <person name="Walsh D.A."/>
            <person name="Denef V.J."/>
            <person name="McMahon K.D."/>
            <person name="Konstantinidis K.T."/>
            <person name="Eloe-Fadrosh E.A."/>
            <person name="Kyrpides N.C."/>
            <person name="Woyke T."/>
        </authorList>
    </citation>
    <scope>NUCLEOTIDE SEQUENCE</scope>
    <source>
        <strain evidence="1">GVMAG-M-3300009155-48</strain>
    </source>
</reference>
<evidence type="ECO:0000313" key="1">
    <source>
        <dbReference type="EMBL" id="QHT31834.1"/>
    </source>
</evidence>
<dbReference type="EMBL" id="MN738925">
    <property type="protein sequence ID" value="QHT31834.1"/>
    <property type="molecule type" value="Genomic_DNA"/>
</dbReference>
<organism evidence="1">
    <name type="scientific">viral metagenome</name>
    <dbReference type="NCBI Taxonomy" id="1070528"/>
    <lineage>
        <taxon>unclassified sequences</taxon>
        <taxon>metagenomes</taxon>
        <taxon>organismal metagenomes</taxon>
    </lineage>
</organism>
<protein>
    <submittedName>
        <fullName evidence="1">Uncharacterized protein</fullName>
    </submittedName>
</protein>
<accession>A0A6C0ERM0</accession>